<evidence type="ECO:0000313" key="2">
    <source>
        <dbReference type="EMBL" id="POW21442.1"/>
    </source>
</evidence>
<comment type="caution">
    <text evidence="2">The sequence shown here is derived from an EMBL/GenBank/DDBJ whole genome shotgun (WGS) entry which is preliminary data.</text>
</comment>
<protein>
    <submittedName>
        <fullName evidence="2">Uncharacterized protein</fullName>
    </submittedName>
</protein>
<name>A0A2S4WI59_9BASI</name>
<feature type="chain" id="PRO_5015510554" evidence="1">
    <location>
        <begin position="20"/>
        <end position="112"/>
    </location>
</feature>
<dbReference type="EMBL" id="PKSM01000020">
    <property type="protein sequence ID" value="POW21442.1"/>
    <property type="molecule type" value="Genomic_DNA"/>
</dbReference>
<sequence>MKFSFYLAFLLSATTLVVGLPVGADYDPDWVLEAEPNKDSQLGLPGRAVNENLWCYNDAGEWCVVSMANKKVRFTVITGDANTQKTFTLLPHDQTIVRIIPVSQQLRMYIHL</sequence>
<keyword evidence="3" id="KW-1185">Reference proteome</keyword>
<organism evidence="2 3">
    <name type="scientific">Puccinia striiformis</name>
    <dbReference type="NCBI Taxonomy" id="27350"/>
    <lineage>
        <taxon>Eukaryota</taxon>
        <taxon>Fungi</taxon>
        <taxon>Dikarya</taxon>
        <taxon>Basidiomycota</taxon>
        <taxon>Pucciniomycotina</taxon>
        <taxon>Pucciniomycetes</taxon>
        <taxon>Pucciniales</taxon>
        <taxon>Pucciniaceae</taxon>
        <taxon>Puccinia</taxon>
    </lineage>
</organism>
<dbReference type="Proteomes" id="UP000238274">
    <property type="component" value="Unassembled WGS sequence"/>
</dbReference>
<reference evidence="3" key="3">
    <citation type="journal article" date="2018" name="Mol. Plant Microbe Interact.">
        <title>Genome sequence resources for the wheat stripe rust pathogen (Puccinia striiformis f. sp. tritici) and the barley stripe rust pathogen (Puccinia striiformis f. sp. hordei).</title>
        <authorList>
            <person name="Xia C."/>
            <person name="Wang M."/>
            <person name="Yin C."/>
            <person name="Cornejo O.E."/>
            <person name="Hulbert S.H."/>
            <person name="Chen X."/>
        </authorList>
    </citation>
    <scope>NUCLEOTIDE SEQUENCE [LARGE SCALE GENOMIC DNA]</scope>
    <source>
        <strain evidence="3">93TX-2</strain>
    </source>
</reference>
<proteinExistence type="predicted"/>
<evidence type="ECO:0000256" key="1">
    <source>
        <dbReference type="SAM" id="SignalP"/>
    </source>
</evidence>
<feature type="signal peptide" evidence="1">
    <location>
        <begin position="1"/>
        <end position="19"/>
    </location>
</feature>
<accession>A0A2S4WI59</accession>
<dbReference type="AlphaFoldDB" id="A0A2S4WI59"/>
<reference evidence="2 3" key="1">
    <citation type="submission" date="2017-12" db="EMBL/GenBank/DDBJ databases">
        <title>Gene loss provides genomic basis for host adaptation in cereal stripe rust fungi.</title>
        <authorList>
            <person name="Xia C."/>
        </authorList>
    </citation>
    <scope>NUCLEOTIDE SEQUENCE [LARGE SCALE GENOMIC DNA]</scope>
    <source>
        <strain evidence="2 3">93TX-2</strain>
    </source>
</reference>
<keyword evidence="1" id="KW-0732">Signal</keyword>
<gene>
    <name evidence="2" type="ORF">PSHT_02353</name>
</gene>
<reference evidence="3" key="2">
    <citation type="journal article" date="2018" name="BMC Genomics">
        <title>Genomic insights into host adaptation between the wheat stripe rust pathogen (Puccinia striiformis f. sp. tritici) and the barley stripe rust pathogen (Puccinia striiformis f. sp. hordei).</title>
        <authorList>
            <person name="Xia C."/>
            <person name="Wang M."/>
            <person name="Yin C."/>
            <person name="Cornejo O.E."/>
            <person name="Hulbert S.H."/>
            <person name="Chen X."/>
        </authorList>
    </citation>
    <scope>NUCLEOTIDE SEQUENCE [LARGE SCALE GENOMIC DNA]</scope>
    <source>
        <strain evidence="3">93TX-2</strain>
    </source>
</reference>
<dbReference type="VEuPathDB" id="FungiDB:PSHT_02353"/>
<evidence type="ECO:0000313" key="3">
    <source>
        <dbReference type="Proteomes" id="UP000238274"/>
    </source>
</evidence>